<feature type="active site" description="Proton acceptor" evidence="3">
    <location>
        <position position="96"/>
    </location>
</feature>
<evidence type="ECO:0000256" key="2">
    <source>
        <dbReference type="ARBA" id="ARBA00022801"/>
    </source>
</evidence>
<dbReference type="Gene3D" id="3.90.950.10">
    <property type="match status" value="1"/>
</dbReference>
<dbReference type="EC" id="3.6.1.9" evidence="3"/>
<proteinExistence type="inferred from homology"/>
<keyword evidence="5" id="KW-1185">Reference proteome</keyword>
<dbReference type="Pfam" id="PF02545">
    <property type="entry name" value="Maf"/>
    <property type="match status" value="1"/>
</dbReference>
<comment type="catalytic activity">
    <reaction evidence="3">
        <text>a 2'-deoxyribonucleoside 5'-triphosphate + H2O = a 2'-deoxyribonucleoside 5'-phosphate + diphosphate + H(+)</text>
        <dbReference type="Rhea" id="RHEA:44644"/>
        <dbReference type="ChEBI" id="CHEBI:15377"/>
        <dbReference type="ChEBI" id="CHEBI:15378"/>
        <dbReference type="ChEBI" id="CHEBI:33019"/>
        <dbReference type="ChEBI" id="CHEBI:61560"/>
        <dbReference type="ChEBI" id="CHEBI:65317"/>
        <dbReference type="EC" id="3.6.1.9"/>
    </reaction>
</comment>
<dbReference type="CDD" id="cd00555">
    <property type="entry name" value="Maf"/>
    <property type="match status" value="1"/>
</dbReference>
<dbReference type="GO" id="GO:0047429">
    <property type="term" value="F:nucleoside triphosphate diphosphatase activity"/>
    <property type="evidence" value="ECO:0007669"/>
    <property type="project" value="UniProtKB-EC"/>
</dbReference>
<comment type="subcellular location">
    <subcellularLocation>
        <location evidence="3">Cytoplasm</location>
    </subcellularLocation>
</comment>
<evidence type="ECO:0000256" key="3">
    <source>
        <dbReference type="HAMAP-Rule" id="MF_00528"/>
    </source>
</evidence>
<dbReference type="PIRSF" id="PIRSF006305">
    <property type="entry name" value="Maf"/>
    <property type="match status" value="1"/>
</dbReference>
<dbReference type="SUPFAM" id="SSF52972">
    <property type="entry name" value="ITPase-like"/>
    <property type="match status" value="1"/>
</dbReference>
<comment type="cofactor">
    <cofactor evidence="1 3">
        <name>a divalent metal cation</name>
        <dbReference type="ChEBI" id="CHEBI:60240"/>
    </cofactor>
</comment>
<accession>A0A2I1P926</accession>
<reference evidence="4 5" key="1">
    <citation type="submission" date="2017-12" db="EMBL/GenBank/DDBJ databases">
        <title>Phylogenetic diversity of female urinary microbiome.</title>
        <authorList>
            <person name="Thomas-White K."/>
            <person name="Wolfe A.J."/>
        </authorList>
    </citation>
    <scope>NUCLEOTIDE SEQUENCE [LARGE SCALE GENOMIC DNA]</scope>
    <source>
        <strain evidence="4 5">UMB1298</strain>
    </source>
</reference>
<dbReference type="AlphaFoldDB" id="A0A2I1P926"/>
<evidence type="ECO:0000313" key="4">
    <source>
        <dbReference type="EMBL" id="PKZ41128.1"/>
    </source>
</evidence>
<name>A0A2I1P926_9MICO</name>
<keyword evidence="3" id="KW-0546">Nucleotide metabolism</keyword>
<dbReference type="NCBIfam" id="TIGR00172">
    <property type="entry name" value="maf"/>
    <property type="match status" value="1"/>
</dbReference>
<organism evidence="4 5">
    <name type="scientific">Kytococcus schroeteri</name>
    <dbReference type="NCBI Taxonomy" id="138300"/>
    <lineage>
        <taxon>Bacteria</taxon>
        <taxon>Bacillati</taxon>
        <taxon>Actinomycetota</taxon>
        <taxon>Actinomycetes</taxon>
        <taxon>Micrococcales</taxon>
        <taxon>Kytococcaceae</taxon>
        <taxon>Kytococcus</taxon>
    </lineage>
</organism>
<evidence type="ECO:0000313" key="5">
    <source>
        <dbReference type="Proteomes" id="UP000234206"/>
    </source>
</evidence>
<comment type="catalytic activity">
    <reaction evidence="3">
        <text>a ribonucleoside 5'-triphosphate + H2O = a ribonucleoside 5'-phosphate + diphosphate + H(+)</text>
        <dbReference type="Rhea" id="RHEA:23996"/>
        <dbReference type="ChEBI" id="CHEBI:15377"/>
        <dbReference type="ChEBI" id="CHEBI:15378"/>
        <dbReference type="ChEBI" id="CHEBI:33019"/>
        <dbReference type="ChEBI" id="CHEBI:58043"/>
        <dbReference type="ChEBI" id="CHEBI:61557"/>
        <dbReference type="EC" id="3.6.1.9"/>
    </reaction>
</comment>
<dbReference type="RefSeq" id="WP_101849943.1">
    <property type="nucleotide sequence ID" value="NZ_PKIZ01000018.1"/>
</dbReference>
<dbReference type="GO" id="GO:0005737">
    <property type="term" value="C:cytoplasm"/>
    <property type="evidence" value="ECO:0007669"/>
    <property type="project" value="UniProtKB-SubCell"/>
</dbReference>
<keyword evidence="3" id="KW-0963">Cytoplasm</keyword>
<sequence>MTHTPESPSPDVTPGHRLVLASQSASRRALLAAAGIEARVEVSGVDEDAVLARAEQVRGEALAPEEVALLLAQAKCEAVVPQVEDDADAWVVVGCDSVLEVDGRVFGKPGTPEVAAERWRAMRGRTGVLHSGHWLVDLRDTDPDGEAGSGATLGGVSSTTLHFADVTDEEVDAYVATGEPLHVAGAFTLEGRAAAFITRVEGDPSGVQGLSMPVLRDLLGEAGLGVHEFWG</sequence>
<dbReference type="EMBL" id="PKIZ01000018">
    <property type="protein sequence ID" value="PKZ41128.1"/>
    <property type="molecule type" value="Genomic_DNA"/>
</dbReference>
<dbReference type="OrthoDB" id="3527985at2"/>
<dbReference type="HAMAP" id="MF_00528">
    <property type="entry name" value="Maf"/>
    <property type="match status" value="1"/>
</dbReference>
<dbReference type="Proteomes" id="UP000234206">
    <property type="component" value="Unassembled WGS sequence"/>
</dbReference>
<comment type="caution">
    <text evidence="3">Lacks conserved residue(s) required for the propagation of feature annotation.</text>
</comment>
<dbReference type="InterPro" id="IPR003697">
    <property type="entry name" value="Maf-like"/>
</dbReference>
<keyword evidence="2 3" id="KW-0378">Hydrolase</keyword>
<comment type="caution">
    <text evidence="4">The sequence shown here is derived from an EMBL/GenBank/DDBJ whole genome shotgun (WGS) entry which is preliminary data.</text>
</comment>
<dbReference type="PANTHER" id="PTHR43213">
    <property type="entry name" value="BIFUNCTIONAL DTTP/UTP PYROPHOSPHATASE/METHYLTRANSFERASE PROTEIN-RELATED"/>
    <property type="match status" value="1"/>
</dbReference>
<comment type="similarity">
    <text evidence="3">Belongs to the Maf family.</text>
</comment>
<evidence type="ECO:0000256" key="1">
    <source>
        <dbReference type="ARBA" id="ARBA00001968"/>
    </source>
</evidence>
<comment type="function">
    <text evidence="3">Nucleoside triphosphate pyrophosphatase. May have a dual role in cell division arrest and in preventing the incorporation of modified nucleotides into cellular nucleic acids.</text>
</comment>
<protein>
    <recommendedName>
        <fullName evidence="3">Nucleoside triphosphate pyrophosphatase</fullName>
        <ecNumber evidence="3">3.6.1.9</ecNumber>
    </recommendedName>
    <alternativeName>
        <fullName evidence="3">Nucleotide pyrophosphatase</fullName>
        <shortName evidence="3">Nucleotide PPase</shortName>
    </alternativeName>
</protein>
<gene>
    <name evidence="4" type="ORF">CYJ76_09345</name>
</gene>
<dbReference type="InterPro" id="IPR029001">
    <property type="entry name" value="ITPase-like_fam"/>
</dbReference>
<dbReference type="PANTHER" id="PTHR43213:SF5">
    <property type="entry name" value="BIFUNCTIONAL DTTP_UTP PYROPHOSPHATASE_METHYLTRANSFERASE PROTEIN-RELATED"/>
    <property type="match status" value="1"/>
</dbReference>
<dbReference type="GO" id="GO:0009117">
    <property type="term" value="P:nucleotide metabolic process"/>
    <property type="evidence" value="ECO:0007669"/>
    <property type="project" value="UniProtKB-KW"/>
</dbReference>